<dbReference type="PANTHER" id="PTHR24148">
    <property type="entry name" value="ANKYRIN REPEAT DOMAIN-CONTAINING PROTEIN 39 HOMOLOG-RELATED"/>
    <property type="match status" value="1"/>
</dbReference>
<sequence>MAFANLEHAIDYTLTPWTERHPGKELQLWVDQICINQNDHEERAHQISIMRDIYRRYDETFVSLSTPGSNGVLAWARNPSPISTLSSPAIRLGRWVREDCLRPVSNEAQHCSCRKASPDDKLQQGNRDFLQSSNSKTKTQKAEAEKSNQGSKSAHSNKFARSKKRSPGNEYPSIERHLLKLFMTCRWWERSWAFQELISPKPIFISHSTSVAWEDIEAALTFLSISEFTKMLRETLAEAEARNMASKEQALLK</sequence>
<evidence type="ECO:0000313" key="4">
    <source>
        <dbReference type="Proteomes" id="UP001285441"/>
    </source>
</evidence>
<protein>
    <recommendedName>
        <fullName evidence="2">Heterokaryon incompatibility domain-containing protein</fullName>
    </recommendedName>
</protein>
<organism evidence="3 4">
    <name type="scientific">Podospora didyma</name>
    <dbReference type="NCBI Taxonomy" id="330526"/>
    <lineage>
        <taxon>Eukaryota</taxon>
        <taxon>Fungi</taxon>
        <taxon>Dikarya</taxon>
        <taxon>Ascomycota</taxon>
        <taxon>Pezizomycotina</taxon>
        <taxon>Sordariomycetes</taxon>
        <taxon>Sordariomycetidae</taxon>
        <taxon>Sordariales</taxon>
        <taxon>Podosporaceae</taxon>
        <taxon>Podospora</taxon>
    </lineage>
</organism>
<keyword evidence="4" id="KW-1185">Reference proteome</keyword>
<accession>A0AAE0U4Q1</accession>
<feature type="domain" description="Heterokaryon incompatibility" evidence="2">
    <location>
        <begin position="6"/>
        <end position="82"/>
    </location>
</feature>
<dbReference type="PANTHER" id="PTHR24148:SF64">
    <property type="entry name" value="HETEROKARYON INCOMPATIBILITY DOMAIN-CONTAINING PROTEIN"/>
    <property type="match status" value="1"/>
</dbReference>
<evidence type="ECO:0000256" key="1">
    <source>
        <dbReference type="SAM" id="MobiDB-lite"/>
    </source>
</evidence>
<dbReference type="InterPro" id="IPR052895">
    <property type="entry name" value="HetReg/Transcr_Mod"/>
</dbReference>
<feature type="compositionally biased region" description="Polar residues" evidence="1">
    <location>
        <begin position="123"/>
        <end position="137"/>
    </location>
</feature>
<evidence type="ECO:0000259" key="2">
    <source>
        <dbReference type="Pfam" id="PF06985"/>
    </source>
</evidence>
<dbReference type="EMBL" id="JAULSW010000002">
    <property type="protein sequence ID" value="KAK3390742.1"/>
    <property type="molecule type" value="Genomic_DNA"/>
</dbReference>
<reference evidence="3" key="1">
    <citation type="journal article" date="2023" name="Mol. Phylogenet. Evol.">
        <title>Genome-scale phylogeny and comparative genomics of the fungal order Sordariales.</title>
        <authorList>
            <person name="Hensen N."/>
            <person name="Bonometti L."/>
            <person name="Westerberg I."/>
            <person name="Brannstrom I.O."/>
            <person name="Guillou S."/>
            <person name="Cros-Aarteil S."/>
            <person name="Calhoun S."/>
            <person name="Haridas S."/>
            <person name="Kuo A."/>
            <person name="Mondo S."/>
            <person name="Pangilinan J."/>
            <person name="Riley R."/>
            <person name="LaButti K."/>
            <person name="Andreopoulos B."/>
            <person name="Lipzen A."/>
            <person name="Chen C."/>
            <person name="Yan M."/>
            <person name="Daum C."/>
            <person name="Ng V."/>
            <person name="Clum A."/>
            <person name="Steindorff A."/>
            <person name="Ohm R.A."/>
            <person name="Martin F."/>
            <person name="Silar P."/>
            <person name="Natvig D.O."/>
            <person name="Lalanne C."/>
            <person name="Gautier V."/>
            <person name="Ament-Velasquez S.L."/>
            <person name="Kruys A."/>
            <person name="Hutchinson M.I."/>
            <person name="Powell A.J."/>
            <person name="Barry K."/>
            <person name="Miller A.N."/>
            <person name="Grigoriev I.V."/>
            <person name="Debuchy R."/>
            <person name="Gladieux P."/>
            <person name="Hiltunen Thoren M."/>
            <person name="Johannesson H."/>
        </authorList>
    </citation>
    <scope>NUCLEOTIDE SEQUENCE</scope>
    <source>
        <strain evidence="3">CBS 232.78</strain>
    </source>
</reference>
<comment type="caution">
    <text evidence="3">The sequence shown here is derived from an EMBL/GenBank/DDBJ whole genome shotgun (WGS) entry which is preliminary data.</text>
</comment>
<evidence type="ECO:0000313" key="3">
    <source>
        <dbReference type="EMBL" id="KAK3390742.1"/>
    </source>
</evidence>
<reference evidence="3" key="2">
    <citation type="submission" date="2023-06" db="EMBL/GenBank/DDBJ databases">
        <authorList>
            <consortium name="Lawrence Berkeley National Laboratory"/>
            <person name="Haridas S."/>
            <person name="Hensen N."/>
            <person name="Bonometti L."/>
            <person name="Westerberg I."/>
            <person name="Brannstrom I.O."/>
            <person name="Guillou S."/>
            <person name="Cros-Aarteil S."/>
            <person name="Calhoun S."/>
            <person name="Kuo A."/>
            <person name="Mondo S."/>
            <person name="Pangilinan J."/>
            <person name="Riley R."/>
            <person name="LaButti K."/>
            <person name="Andreopoulos B."/>
            <person name="Lipzen A."/>
            <person name="Chen C."/>
            <person name="Yanf M."/>
            <person name="Daum C."/>
            <person name="Ng V."/>
            <person name="Clum A."/>
            <person name="Steindorff A."/>
            <person name="Ohm R."/>
            <person name="Martin F."/>
            <person name="Silar P."/>
            <person name="Natvig D."/>
            <person name="Lalanne C."/>
            <person name="Gautier V."/>
            <person name="Ament-velasquez S.L."/>
            <person name="Kruys A."/>
            <person name="Hutchinson M.I."/>
            <person name="Powell A.J."/>
            <person name="Barry K."/>
            <person name="Miller A.N."/>
            <person name="Grigoriev I.V."/>
            <person name="Debuchy R."/>
            <person name="Gladieux P."/>
            <person name="Thoren M.H."/>
            <person name="Johannesson H."/>
        </authorList>
    </citation>
    <scope>NUCLEOTIDE SEQUENCE</scope>
    <source>
        <strain evidence="3">CBS 232.78</strain>
    </source>
</reference>
<feature type="compositionally biased region" description="Polar residues" evidence="1">
    <location>
        <begin position="147"/>
        <end position="156"/>
    </location>
</feature>
<dbReference type="AlphaFoldDB" id="A0AAE0U4Q1"/>
<proteinExistence type="predicted"/>
<dbReference type="Pfam" id="PF06985">
    <property type="entry name" value="HET"/>
    <property type="match status" value="1"/>
</dbReference>
<feature type="region of interest" description="Disordered" evidence="1">
    <location>
        <begin position="112"/>
        <end position="169"/>
    </location>
</feature>
<dbReference type="Proteomes" id="UP001285441">
    <property type="component" value="Unassembled WGS sequence"/>
</dbReference>
<name>A0AAE0U4Q1_9PEZI</name>
<gene>
    <name evidence="3" type="ORF">B0H63DRAFT_122410</name>
</gene>
<dbReference type="InterPro" id="IPR010730">
    <property type="entry name" value="HET"/>
</dbReference>